<dbReference type="Pfam" id="PF04343">
    <property type="entry name" value="DUF488"/>
    <property type="match status" value="1"/>
</dbReference>
<keyword evidence="2" id="KW-1185">Reference proteome</keyword>
<dbReference type="EMBL" id="RSCL01000014">
    <property type="protein sequence ID" value="RUT03250.1"/>
    <property type="molecule type" value="Genomic_DNA"/>
</dbReference>
<dbReference type="PANTHER" id="PTHR39337:SF1">
    <property type="entry name" value="BLR5642 PROTEIN"/>
    <property type="match status" value="1"/>
</dbReference>
<dbReference type="InterPro" id="IPR007438">
    <property type="entry name" value="DUF488"/>
</dbReference>
<gene>
    <name evidence="1" type="ORF">DSM106972_055580</name>
</gene>
<evidence type="ECO:0008006" key="3">
    <source>
        <dbReference type="Google" id="ProtNLM"/>
    </source>
</evidence>
<proteinExistence type="predicted"/>
<reference evidence="1" key="1">
    <citation type="submission" date="2018-12" db="EMBL/GenBank/DDBJ databases">
        <authorList>
            <person name="Will S."/>
            <person name="Neumann-Schaal M."/>
            <person name="Henke P."/>
        </authorList>
    </citation>
    <scope>NUCLEOTIDE SEQUENCE</scope>
    <source>
        <strain evidence="1">PCC 7102</strain>
    </source>
</reference>
<evidence type="ECO:0000313" key="1">
    <source>
        <dbReference type="EMBL" id="RUT03250.1"/>
    </source>
</evidence>
<accession>A0A3S1IVY8</accession>
<dbReference type="PANTHER" id="PTHR39337">
    <property type="entry name" value="BLR5642 PROTEIN"/>
    <property type="match status" value="1"/>
</dbReference>
<evidence type="ECO:0000313" key="2">
    <source>
        <dbReference type="Proteomes" id="UP000271624"/>
    </source>
</evidence>
<organism evidence="1 2">
    <name type="scientific">Dulcicalothrix desertica PCC 7102</name>
    <dbReference type="NCBI Taxonomy" id="232991"/>
    <lineage>
        <taxon>Bacteria</taxon>
        <taxon>Bacillati</taxon>
        <taxon>Cyanobacteriota</taxon>
        <taxon>Cyanophyceae</taxon>
        <taxon>Nostocales</taxon>
        <taxon>Calotrichaceae</taxon>
        <taxon>Dulcicalothrix</taxon>
    </lineage>
</organism>
<dbReference type="AlphaFoldDB" id="A0A3S1IVY8"/>
<reference evidence="1" key="2">
    <citation type="journal article" date="2019" name="Genome Biol. Evol.">
        <title>Day and night: Metabolic profiles and evolutionary relationships of six axenic non-marine cyanobacteria.</title>
        <authorList>
            <person name="Will S.E."/>
            <person name="Henke P."/>
            <person name="Boedeker C."/>
            <person name="Huang S."/>
            <person name="Brinkmann H."/>
            <person name="Rohde M."/>
            <person name="Jarek M."/>
            <person name="Friedl T."/>
            <person name="Seufert S."/>
            <person name="Schumacher M."/>
            <person name="Overmann J."/>
            <person name="Neumann-Schaal M."/>
            <person name="Petersen J."/>
        </authorList>
    </citation>
    <scope>NUCLEOTIDE SEQUENCE [LARGE SCALE GENOMIC DNA]</scope>
    <source>
        <strain evidence="1">PCC 7102</strain>
    </source>
</reference>
<sequence>MSSNPNCYVDGKALYERIAATEEFAIGIQRLLKGAQKHRIALMCAEKDPMTCHRAILVCQNLRHHDIKINHILSNSTLLTQQQIESRLLQKFGLQDEQVNQPVQLSLFTDTNSVETPMSNSTLEDRLKIAYHQQSQEIAYQEKNMTHQINIYTIGFTKKSAQHFF</sequence>
<dbReference type="Proteomes" id="UP000271624">
    <property type="component" value="Unassembled WGS sequence"/>
</dbReference>
<protein>
    <recommendedName>
        <fullName evidence="3">DUF488 domain-containing protein</fullName>
    </recommendedName>
</protein>
<comment type="caution">
    <text evidence="1">The sequence shown here is derived from an EMBL/GenBank/DDBJ whole genome shotgun (WGS) entry which is preliminary data.</text>
</comment>
<name>A0A3S1IVY8_9CYAN</name>